<proteinExistence type="predicted"/>
<evidence type="ECO:0000313" key="2">
    <source>
        <dbReference type="EMBL" id="OJZ86197.1"/>
    </source>
</evidence>
<feature type="signal peptide" evidence="1">
    <location>
        <begin position="1"/>
        <end position="25"/>
    </location>
</feature>
<keyword evidence="1" id="KW-0732">Signal</keyword>
<dbReference type="EMBL" id="KV878242">
    <property type="protein sequence ID" value="OJZ86197.1"/>
    <property type="molecule type" value="Genomic_DNA"/>
</dbReference>
<sequence length="73" mass="7701">MLSCLPASPCSLLLLLLLAAHSASPTLQSDASTTTSDVLQIRDVFKPQADPPAIGILPASQQSHLYIISSHFT</sequence>
<dbReference type="VEuPathDB" id="FungiDB:ASPFODRAFT_47323"/>
<name>A0A1M3THH8_ASPLC</name>
<accession>A0A1M3THH8</accession>
<feature type="chain" id="PRO_5012635108" evidence="1">
    <location>
        <begin position="26"/>
        <end position="73"/>
    </location>
</feature>
<reference evidence="3" key="1">
    <citation type="journal article" date="2017" name="Genome Biol.">
        <title>Comparative genomics reveals high biological diversity and specific adaptations in the industrially and medically important fungal genus Aspergillus.</title>
        <authorList>
            <person name="de Vries R.P."/>
            <person name="Riley R."/>
            <person name="Wiebenga A."/>
            <person name="Aguilar-Osorio G."/>
            <person name="Amillis S."/>
            <person name="Uchima C.A."/>
            <person name="Anderluh G."/>
            <person name="Asadollahi M."/>
            <person name="Askin M."/>
            <person name="Barry K."/>
            <person name="Battaglia E."/>
            <person name="Bayram O."/>
            <person name="Benocci T."/>
            <person name="Braus-Stromeyer S.A."/>
            <person name="Caldana C."/>
            <person name="Canovas D."/>
            <person name="Cerqueira G.C."/>
            <person name="Chen F."/>
            <person name="Chen W."/>
            <person name="Choi C."/>
            <person name="Clum A."/>
            <person name="Dos Santos R.A."/>
            <person name="Damasio A.R."/>
            <person name="Diallinas G."/>
            <person name="Emri T."/>
            <person name="Fekete E."/>
            <person name="Flipphi M."/>
            <person name="Freyberg S."/>
            <person name="Gallo A."/>
            <person name="Gournas C."/>
            <person name="Habgood R."/>
            <person name="Hainaut M."/>
            <person name="Harispe M.L."/>
            <person name="Henrissat B."/>
            <person name="Hilden K.S."/>
            <person name="Hope R."/>
            <person name="Hossain A."/>
            <person name="Karabika E."/>
            <person name="Karaffa L."/>
            <person name="Karanyi Z."/>
            <person name="Krasevec N."/>
            <person name="Kuo A."/>
            <person name="Kusch H."/>
            <person name="LaButti K."/>
            <person name="Lagendijk E.L."/>
            <person name="Lapidus A."/>
            <person name="Levasseur A."/>
            <person name="Lindquist E."/>
            <person name="Lipzen A."/>
            <person name="Logrieco A.F."/>
            <person name="MacCabe A."/>
            <person name="Maekelae M.R."/>
            <person name="Malavazi I."/>
            <person name="Melin P."/>
            <person name="Meyer V."/>
            <person name="Mielnichuk N."/>
            <person name="Miskei M."/>
            <person name="Molnar A.P."/>
            <person name="Mule G."/>
            <person name="Ngan C.Y."/>
            <person name="Orejas M."/>
            <person name="Orosz E."/>
            <person name="Ouedraogo J.P."/>
            <person name="Overkamp K.M."/>
            <person name="Park H.-S."/>
            <person name="Perrone G."/>
            <person name="Piumi F."/>
            <person name="Punt P.J."/>
            <person name="Ram A.F."/>
            <person name="Ramon A."/>
            <person name="Rauscher S."/>
            <person name="Record E."/>
            <person name="Riano-Pachon D.M."/>
            <person name="Robert V."/>
            <person name="Roehrig J."/>
            <person name="Ruller R."/>
            <person name="Salamov A."/>
            <person name="Salih N.S."/>
            <person name="Samson R.A."/>
            <person name="Sandor E."/>
            <person name="Sanguinetti M."/>
            <person name="Schuetze T."/>
            <person name="Sepcic K."/>
            <person name="Shelest E."/>
            <person name="Sherlock G."/>
            <person name="Sophianopoulou V."/>
            <person name="Squina F.M."/>
            <person name="Sun H."/>
            <person name="Susca A."/>
            <person name="Todd R.B."/>
            <person name="Tsang A."/>
            <person name="Unkles S.E."/>
            <person name="van de Wiele N."/>
            <person name="van Rossen-Uffink D."/>
            <person name="Oliveira J.V."/>
            <person name="Vesth T.C."/>
            <person name="Visser J."/>
            <person name="Yu J.-H."/>
            <person name="Zhou M."/>
            <person name="Andersen M.R."/>
            <person name="Archer D.B."/>
            <person name="Baker S.E."/>
            <person name="Benoit I."/>
            <person name="Brakhage A.A."/>
            <person name="Braus G.H."/>
            <person name="Fischer R."/>
            <person name="Frisvad J.C."/>
            <person name="Goldman G.H."/>
            <person name="Houbraken J."/>
            <person name="Oakley B."/>
            <person name="Pocsi I."/>
            <person name="Scazzocchio C."/>
            <person name="Seiboth B."/>
            <person name="vanKuyk P.A."/>
            <person name="Wortman J."/>
            <person name="Dyer P.S."/>
            <person name="Grigoriev I.V."/>
        </authorList>
    </citation>
    <scope>NUCLEOTIDE SEQUENCE [LARGE SCALE GENOMIC DNA]</scope>
    <source>
        <strain evidence="3">CBS 106.47</strain>
    </source>
</reference>
<organism evidence="2 3">
    <name type="scientific">Aspergillus luchuensis (strain CBS 106.47)</name>
    <dbReference type="NCBI Taxonomy" id="1137211"/>
    <lineage>
        <taxon>Eukaryota</taxon>
        <taxon>Fungi</taxon>
        <taxon>Dikarya</taxon>
        <taxon>Ascomycota</taxon>
        <taxon>Pezizomycotina</taxon>
        <taxon>Eurotiomycetes</taxon>
        <taxon>Eurotiomycetidae</taxon>
        <taxon>Eurotiales</taxon>
        <taxon>Aspergillaceae</taxon>
        <taxon>Aspergillus</taxon>
        <taxon>Aspergillus subgen. Circumdati</taxon>
    </lineage>
</organism>
<dbReference type="Proteomes" id="UP000184063">
    <property type="component" value="Unassembled WGS sequence"/>
</dbReference>
<protein>
    <submittedName>
        <fullName evidence="2">Uncharacterized protein</fullName>
    </submittedName>
</protein>
<dbReference type="AlphaFoldDB" id="A0A1M3THH8"/>
<gene>
    <name evidence="2" type="ORF">ASPFODRAFT_47323</name>
</gene>
<evidence type="ECO:0000256" key="1">
    <source>
        <dbReference type="SAM" id="SignalP"/>
    </source>
</evidence>
<evidence type="ECO:0000313" key="3">
    <source>
        <dbReference type="Proteomes" id="UP000184063"/>
    </source>
</evidence>